<reference evidence="1 2" key="1">
    <citation type="submission" date="2020-07" db="EMBL/GenBank/DDBJ databases">
        <title>Complete genome sequence of Chitinibacter sp. 2T18.</title>
        <authorList>
            <person name="Bae J.-W."/>
            <person name="Choi J.-W."/>
        </authorList>
    </citation>
    <scope>NUCLEOTIDE SEQUENCE [LARGE SCALE GENOMIC DNA]</scope>
    <source>
        <strain evidence="1 2">2T18</strain>
    </source>
</reference>
<dbReference type="SUPFAM" id="SSF53850">
    <property type="entry name" value="Periplasmic binding protein-like II"/>
    <property type="match status" value="1"/>
</dbReference>
<sequence length="247" mass="28108">MMKSVLFLLCLILSPLIGASEKITIYSQYDYPPFWSEGHGLTADLAQKLTELSQDKYQFVVEIIPRKRLDAMMQSPKWQGIVPWANPSWFGDEQQSRFIWSSTLFMDADLVVSNQPINFAGPESLYGKRLGGILGHRYIELEQDIAAGKIIRDDAPSQSNNLKKLMTQRVDVVFIPHSSWIDLQQTAPESIKGLFLAATPRNRYERRLLISPNNPALAQYISKTLESMSRDSSWQYKIKAYNFGGAK</sequence>
<evidence type="ECO:0000313" key="2">
    <source>
        <dbReference type="Proteomes" id="UP000509597"/>
    </source>
</evidence>
<dbReference type="EMBL" id="CP058627">
    <property type="protein sequence ID" value="QLG88591.1"/>
    <property type="molecule type" value="Genomic_DNA"/>
</dbReference>
<gene>
    <name evidence="1" type="ORF">HQ393_10250</name>
</gene>
<keyword evidence="2" id="KW-1185">Reference proteome</keyword>
<evidence type="ECO:0000313" key="1">
    <source>
        <dbReference type="EMBL" id="QLG88591.1"/>
    </source>
</evidence>
<dbReference type="RefSeq" id="WP_179355103.1">
    <property type="nucleotide sequence ID" value="NZ_CP058627.1"/>
</dbReference>
<organism evidence="1 2">
    <name type="scientific">Chitinibacter bivalviorum</name>
    <dbReference type="NCBI Taxonomy" id="2739434"/>
    <lineage>
        <taxon>Bacteria</taxon>
        <taxon>Pseudomonadati</taxon>
        <taxon>Pseudomonadota</taxon>
        <taxon>Betaproteobacteria</taxon>
        <taxon>Neisseriales</taxon>
        <taxon>Chitinibacteraceae</taxon>
        <taxon>Chitinibacter</taxon>
    </lineage>
</organism>
<protein>
    <submittedName>
        <fullName evidence="1">Transporter substrate-binding domain-containing protein</fullName>
    </submittedName>
</protein>
<dbReference type="AlphaFoldDB" id="A0A7H9BKQ4"/>
<dbReference type="Proteomes" id="UP000509597">
    <property type="component" value="Chromosome"/>
</dbReference>
<dbReference type="KEGG" id="chiz:HQ393_10250"/>
<dbReference type="Gene3D" id="3.40.190.10">
    <property type="entry name" value="Periplasmic binding protein-like II"/>
    <property type="match status" value="2"/>
</dbReference>
<proteinExistence type="predicted"/>
<accession>A0A7H9BKQ4</accession>
<name>A0A7H9BKQ4_9NEIS</name>